<dbReference type="InterPro" id="IPR033928">
    <property type="entry name" value="EPS8_PTB"/>
</dbReference>
<evidence type="ECO:0000256" key="9">
    <source>
        <dbReference type="ARBA" id="ARBA00065375"/>
    </source>
</evidence>
<keyword evidence="7" id="KW-0966">Cell projection</keyword>
<dbReference type="SMART" id="SM00462">
    <property type="entry name" value="PTB"/>
    <property type="match status" value="1"/>
</dbReference>
<dbReference type="Gene3D" id="2.30.30.40">
    <property type="entry name" value="SH3 Domains"/>
    <property type="match status" value="1"/>
</dbReference>
<dbReference type="Pfam" id="PF22975">
    <property type="entry name" value="EPS8_2nd"/>
    <property type="match status" value="1"/>
</dbReference>
<evidence type="ECO:0000259" key="14">
    <source>
        <dbReference type="PROSITE" id="PS50002"/>
    </source>
</evidence>
<dbReference type="AlphaFoldDB" id="A0A7K4VN40"/>
<dbReference type="PANTHER" id="PTHR12287:SF20">
    <property type="entry name" value="EPIDERMAL GROWTH FACTOR RECEPTOR KINASE SUBSTRATE 8-LIKE PROTEIN 2"/>
    <property type="match status" value="1"/>
</dbReference>
<accession>A0A7K4VN40</accession>
<reference evidence="15 16" key="1">
    <citation type="submission" date="2019-09" db="EMBL/GenBank/DDBJ databases">
        <title>Bird 10,000 Genomes (B10K) Project - Family phase.</title>
        <authorList>
            <person name="Zhang G."/>
        </authorList>
    </citation>
    <scope>NUCLEOTIDE SEQUENCE [LARGE SCALE GENOMIC DNA]</scope>
    <source>
        <strain evidence="15">B10K-DU-015-11</strain>
        <tissue evidence="15">Mixed tissue sample</tissue>
    </source>
</reference>
<dbReference type="InterPro" id="IPR036028">
    <property type="entry name" value="SH3-like_dom_sf"/>
</dbReference>
<dbReference type="GO" id="GO:0035023">
    <property type="term" value="P:regulation of Rho protein signal transduction"/>
    <property type="evidence" value="ECO:0007669"/>
    <property type="project" value="TreeGrafter"/>
</dbReference>
<dbReference type="SUPFAM" id="SSF50729">
    <property type="entry name" value="PH domain-like"/>
    <property type="match status" value="1"/>
</dbReference>
<dbReference type="GO" id="GO:0005829">
    <property type="term" value="C:cytosol"/>
    <property type="evidence" value="ECO:0007669"/>
    <property type="project" value="UniProtKB-ARBA"/>
</dbReference>
<evidence type="ECO:0000256" key="13">
    <source>
        <dbReference type="SAM" id="MobiDB-lite"/>
    </source>
</evidence>
<dbReference type="Gene3D" id="1.10.150.50">
    <property type="entry name" value="Transcription Factor, Ets-1"/>
    <property type="match status" value="1"/>
</dbReference>
<evidence type="ECO:0000256" key="1">
    <source>
        <dbReference type="ARBA" id="ARBA00004316"/>
    </source>
</evidence>
<comment type="caution">
    <text evidence="15">The sequence shown here is derived from an EMBL/GenBank/DDBJ whole genome shotgun (WGS) entry which is preliminary data.</text>
</comment>
<feature type="non-terminal residue" evidence="15">
    <location>
        <position position="1"/>
    </location>
</feature>
<dbReference type="Pfam" id="PF18016">
    <property type="entry name" value="SAM_3"/>
    <property type="match status" value="1"/>
</dbReference>
<protein>
    <recommendedName>
        <fullName evidence="10">Epidermal growth factor receptor kinase substrate 8-like protein 2</fullName>
    </recommendedName>
    <alternativeName>
        <fullName evidence="11">Epidermal growth factor receptor pathway substrate 8-related protein 2</fullName>
    </alternativeName>
</protein>
<dbReference type="CDD" id="cd01210">
    <property type="entry name" value="PTB_EPS8"/>
    <property type="match status" value="1"/>
</dbReference>
<comment type="similarity">
    <text evidence="3">Belongs to the EPS8 family.</text>
</comment>
<comment type="subunit">
    <text evidence="9">Interacts with ABI1. Part of a complex that contains SOS1, ABI1 and EPS8L2. Associates with F-actin.</text>
</comment>
<dbReference type="SUPFAM" id="SSF50044">
    <property type="entry name" value="SH3-domain"/>
    <property type="match status" value="1"/>
</dbReference>
<dbReference type="InterPro" id="IPR041418">
    <property type="entry name" value="SAM_3"/>
</dbReference>
<feature type="non-terminal residue" evidence="15">
    <location>
        <position position="634"/>
    </location>
</feature>
<evidence type="ECO:0000256" key="10">
    <source>
        <dbReference type="ARBA" id="ARBA00067146"/>
    </source>
</evidence>
<dbReference type="InterPro" id="IPR011993">
    <property type="entry name" value="PH-like_dom_sf"/>
</dbReference>
<evidence type="ECO:0000256" key="5">
    <source>
        <dbReference type="ARBA" id="ARBA00022490"/>
    </source>
</evidence>
<dbReference type="SMART" id="SM00326">
    <property type="entry name" value="SH3"/>
    <property type="match status" value="1"/>
</dbReference>
<evidence type="ECO:0000256" key="6">
    <source>
        <dbReference type="ARBA" id="ARBA00022553"/>
    </source>
</evidence>
<dbReference type="FunFam" id="2.30.29.30:FF:000218">
    <property type="entry name" value="Epidermal growth factor receptor kinase substrate 8-like 2"/>
    <property type="match status" value="1"/>
</dbReference>
<dbReference type="InterPro" id="IPR055093">
    <property type="entry name" value="EPS8_2nd"/>
</dbReference>
<evidence type="ECO:0000313" key="16">
    <source>
        <dbReference type="Proteomes" id="UP000580681"/>
    </source>
</evidence>
<dbReference type="Gene3D" id="2.30.29.30">
    <property type="entry name" value="Pleckstrin-homology domain (PH domain)/Phosphotyrosine-binding domain (PTB)"/>
    <property type="match status" value="1"/>
</dbReference>
<dbReference type="EMBL" id="VYZJ01001360">
    <property type="protein sequence ID" value="NWR23630.1"/>
    <property type="molecule type" value="Genomic_DNA"/>
</dbReference>
<dbReference type="FunFam" id="1.10.150.50:FF:000023">
    <property type="entry name" value="Epidermal growth factor receptor kinase substrate 8"/>
    <property type="match status" value="1"/>
</dbReference>
<dbReference type="GO" id="GO:1900029">
    <property type="term" value="P:positive regulation of ruffle assembly"/>
    <property type="evidence" value="ECO:0007669"/>
    <property type="project" value="TreeGrafter"/>
</dbReference>
<comment type="function">
    <text evidence="8">Stimulates guanine exchange activity of SOS1. May play a role in membrane ruffling and remodeling of the actin cytoskeleton. In the cochlea, is required for stereocilia maintenance in adult hair cells.</text>
</comment>
<sequence length="634" mass="72654">LQHLATFIMDKSESITTVDDAIRKLILLNSKEKIWTQEMLLQVNDKSIRLLDCETQEELEDFPLPTVQHCQTVLNQMRYSSILLLVCQDSEQHKPDIHFFNCDEVEAEMVHEDIESALADHKHGKKIRPQTLKANQEKIKQRQSILPPPQGPAPIPIQHDMRGSAMNRNRVAPPSQHDPDYDRRSSGSHDHEESRAMLAQKIEKETQILNCTLDDIEVFVARLQKAAEAFRQLNQRKKGKKNKKKGPAEGMLTLRARPPSEAEFIDCFQKTKLAFNLLAKLRKHIQNPSASELVHFLFGPLELIINSCGGPELARSVLSPLLSKDATDFLRGHLTPKEINLWDSLGETWTRSRAEWPRDANIPTYIPKFRNGWEPPTEIFRGAPWEIDIGHLQEEVSPAIISLLQFQFSWPFFLSCRNFEAQGGAVPRRFAKIRYDFTARNANELSVLKDEILEVLEDNKQWWKLLNRSGQAGYVPYNILDVVTLEELEQVCSQQSNQRYKGDLSPRGYGPSSPTHKLPASYAGDKWGKLIHQMDELNDELLKKITNNKIQPPHRNFKVEKPQQVFVPLTFESSTEEVKAWLEAKSFSKETVEHLGILTGAQLFSLNREELKKVCGDEGNRVYSKITVEKNLLE</sequence>
<dbReference type="InterPro" id="IPR013761">
    <property type="entry name" value="SAM/pointed_sf"/>
</dbReference>
<gene>
    <name evidence="15" type="primary">Eps8l2</name>
    <name evidence="15" type="ORF">EMBFUC_R06530</name>
</gene>
<evidence type="ECO:0000256" key="7">
    <source>
        <dbReference type="ARBA" id="ARBA00023273"/>
    </source>
</evidence>
<dbReference type="FunFam" id="2.30.30.40:FF:000180">
    <property type="entry name" value="epidermal growth factor receptor kinase substrate 8-like protein 2"/>
    <property type="match status" value="1"/>
</dbReference>
<dbReference type="PANTHER" id="PTHR12287">
    <property type="entry name" value="EPIDERMAL GROWTH FACTOR RECEPTOR KINASE SUBSTRATE EPS8-RELATED PROTEIN"/>
    <property type="match status" value="1"/>
</dbReference>
<evidence type="ECO:0000256" key="11">
    <source>
        <dbReference type="ARBA" id="ARBA00077702"/>
    </source>
</evidence>
<evidence type="ECO:0000256" key="2">
    <source>
        <dbReference type="ARBA" id="ARBA00004496"/>
    </source>
</evidence>
<dbReference type="GO" id="GO:0032587">
    <property type="term" value="C:ruffle membrane"/>
    <property type="evidence" value="ECO:0007669"/>
    <property type="project" value="TreeGrafter"/>
</dbReference>
<dbReference type="InterPro" id="IPR035462">
    <property type="entry name" value="Eps8_SH3"/>
</dbReference>
<dbReference type="InterPro" id="IPR001452">
    <property type="entry name" value="SH3_domain"/>
</dbReference>
<feature type="compositionally biased region" description="Pro residues" evidence="13">
    <location>
        <begin position="146"/>
        <end position="155"/>
    </location>
</feature>
<dbReference type="GO" id="GO:0031982">
    <property type="term" value="C:vesicle"/>
    <property type="evidence" value="ECO:0007669"/>
    <property type="project" value="TreeGrafter"/>
</dbReference>
<feature type="domain" description="SH3" evidence="14">
    <location>
        <begin position="426"/>
        <end position="485"/>
    </location>
</feature>
<evidence type="ECO:0000256" key="3">
    <source>
        <dbReference type="ARBA" id="ARBA00006197"/>
    </source>
</evidence>
<feature type="region of interest" description="Disordered" evidence="13">
    <location>
        <begin position="136"/>
        <end position="196"/>
    </location>
</feature>
<dbReference type="Proteomes" id="UP000580681">
    <property type="component" value="Unassembled WGS sequence"/>
</dbReference>
<name>A0A7K4VN40_9EMBE</name>
<keyword evidence="16" id="KW-1185">Reference proteome</keyword>
<organism evidence="15 16">
    <name type="scientific">Emberiza fucata</name>
    <dbReference type="NCBI Taxonomy" id="337179"/>
    <lineage>
        <taxon>Eukaryota</taxon>
        <taxon>Metazoa</taxon>
        <taxon>Chordata</taxon>
        <taxon>Craniata</taxon>
        <taxon>Vertebrata</taxon>
        <taxon>Euteleostomi</taxon>
        <taxon>Archelosauria</taxon>
        <taxon>Archosauria</taxon>
        <taxon>Dinosauria</taxon>
        <taxon>Saurischia</taxon>
        <taxon>Theropoda</taxon>
        <taxon>Coelurosauria</taxon>
        <taxon>Aves</taxon>
        <taxon>Neognathae</taxon>
        <taxon>Neoaves</taxon>
        <taxon>Telluraves</taxon>
        <taxon>Australaves</taxon>
        <taxon>Passeriformes</taxon>
        <taxon>Passeroidea</taxon>
        <taxon>Fringillidae</taxon>
        <taxon>Emberizinae</taxon>
        <taxon>Emberizini</taxon>
        <taxon>Emberiza</taxon>
    </lineage>
</organism>
<dbReference type="CDD" id="cd09540">
    <property type="entry name" value="SAM_EPS8-like"/>
    <property type="match status" value="1"/>
</dbReference>
<evidence type="ECO:0000313" key="15">
    <source>
        <dbReference type="EMBL" id="NWR23630.1"/>
    </source>
</evidence>
<evidence type="ECO:0000256" key="12">
    <source>
        <dbReference type="PROSITE-ProRule" id="PRU00192"/>
    </source>
</evidence>
<dbReference type="InterPro" id="IPR013625">
    <property type="entry name" value="PTB"/>
</dbReference>
<dbReference type="GO" id="GO:0007266">
    <property type="term" value="P:Rho protein signal transduction"/>
    <property type="evidence" value="ECO:0007669"/>
    <property type="project" value="TreeGrafter"/>
</dbReference>
<dbReference type="Pfam" id="PF00018">
    <property type="entry name" value="SH3_1"/>
    <property type="match status" value="1"/>
</dbReference>
<keyword evidence="4 12" id="KW-0728">SH3 domain</keyword>
<keyword evidence="5" id="KW-0963">Cytoplasm</keyword>
<evidence type="ECO:0000256" key="4">
    <source>
        <dbReference type="ARBA" id="ARBA00022443"/>
    </source>
</evidence>
<dbReference type="PROSITE" id="PS50002">
    <property type="entry name" value="SH3"/>
    <property type="match status" value="1"/>
</dbReference>
<dbReference type="InterPro" id="IPR006020">
    <property type="entry name" value="PTB/PI_dom"/>
</dbReference>
<feature type="compositionally biased region" description="Basic and acidic residues" evidence="13">
    <location>
        <begin position="177"/>
        <end position="196"/>
    </location>
</feature>
<evidence type="ECO:0000256" key="8">
    <source>
        <dbReference type="ARBA" id="ARBA00057110"/>
    </source>
</evidence>
<keyword evidence="6" id="KW-0597">Phosphoprotein</keyword>
<proteinExistence type="inferred from homology"/>
<dbReference type="Pfam" id="PF08416">
    <property type="entry name" value="PTB"/>
    <property type="match status" value="1"/>
</dbReference>
<dbReference type="CDD" id="cd11764">
    <property type="entry name" value="SH3_Eps8"/>
    <property type="match status" value="1"/>
</dbReference>
<comment type="subcellular location">
    <subcellularLocation>
        <location evidence="1">Cell projection</location>
    </subcellularLocation>
    <subcellularLocation>
        <location evidence="2">Cytoplasm</location>
    </subcellularLocation>
</comment>
<dbReference type="GO" id="GO:0003779">
    <property type="term" value="F:actin binding"/>
    <property type="evidence" value="ECO:0007669"/>
    <property type="project" value="TreeGrafter"/>
</dbReference>
<dbReference type="InterPro" id="IPR039801">
    <property type="entry name" value="EPS8-like"/>
</dbReference>